<keyword evidence="4 9" id="KW-0067">ATP-binding</keyword>
<evidence type="ECO:0000256" key="5">
    <source>
        <dbReference type="ARBA" id="ARBA00023015"/>
    </source>
</evidence>
<dbReference type="Gene3D" id="2.30.30.930">
    <property type="match status" value="1"/>
</dbReference>
<comment type="caution">
    <text evidence="12">The sequence shown here is derived from an EMBL/GenBank/DDBJ whole genome shotgun (WGS) entry which is preliminary data.</text>
</comment>
<comment type="similarity">
    <text evidence="9">Belongs to the SNF2/RAD54 helicase family. RapA subfamily.</text>
</comment>
<dbReference type="Gene3D" id="3.40.50.10810">
    <property type="entry name" value="Tandem AAA-ATPase domain"/>
    <property type="match status" value="1"/>
</dbReference>
<keyword evidence="3 9" id="KW-0347">Helicase</keyword>
<dbReference type="PROSITE" id="PS51194">
    <property type="entry name" value="HELICASE_CTER"/>
    <property type="match status" value="1"/>
</dbReference>
<dbReference type="SUPFAM" id="SSF52540">
    <property type="entry name" value="P-loop containing nucleoside triphosphate hydrolases"/>
    <property type="match status" value="2"/>
</dbReference>
<feature type="domain" description="Helicase ATP-binding" evidence="10">
    <location>
        <begin position="164"/>
        <end position="350"/>
    </location>
</feature>
<dbReference type="Gene3D" id="3.30.360.80">
    <property type="match status" value="1"/>
</dbReference>
<evidence type="ECO:0000256" key="2">
    <source>
        <dbReference type="ARBA" id="ARBA00022801"/>
    </source>
</evidence>
<organism evidence="12 13">
    <name type="scientific">Marinobacter salinexigens</name>
    <dbReference type="NCBI Taxonomy" id="2919747"/>
    <lineage>
        <taxon>Bacteria</taxon>
        <taxon>Pseudomonadati</taxon>
        <taxon>Pseudomonadota</taxon>
        <taxon>Gammaproteobacteria</taxon>
        <taxon>Pseudomonadales</taxon>
        <taxon>Marinobacteraceae</taxon>
        <taxon>Marinobacter</taxon>
    </lineage>
</organism>
<feature type="domain" description="Helicase C-terminal" evidence="11">
    <location>
        <begin position="482"/>
        <end position="626"/>
    </location>
</feature>
<evidence type="ECO:0000256" key="1">
    <source>
        <dbReference type="ARBA" id="ARBA00022741"/>
    </source>
</evidence>
<dbReference type="NCBIfam" id="NF003426">
    <property type="entry name" value="PRK04914.1"/>
    <property type="match status" value="1"/>
</dbReference>
<dbReference type="GO" id="GO:0006355">
    <property type="term" value="P:regulation of DNA-templated transcription"/>
    <property type="evidence" value="ECO:0007669"/>
    <property type="project" value="UniProtKB-UniRule"/>
</dbReference>
<sequence length="953" mass="105875">MDTSDFVIGQRWVSHSDTALGLGIVTDISGRRVTLGFPAADEERTYAIGNAPLSRIIYQTGEQIETFDGDKYIVRSVEEIGGVLVYHADNGESIQQISEVKLSSSVNFSAPHQRLFAGQFDRNGAFRLRVATLQHMDRLRASPAQGLIGARTQHLPHQIYIAQEVARRHAPRVLLADEVGLGKTIEAGLILHYQLHTGRAKRALIVVPDSLVHQWLVEMLRRFNLRFSIVDQGRYDALKADVDEVDALVNHIFGDDDAVNPFETEQLVLCSLDFLTSSAQARKDVQAAGWDLMIVDEAHHLAWSPDEVSEEYQIVESLSAVSRGLLLLTATPEQVGVASHFARLRLLDPARFHDLETFRQEEAQYEAINNVVRSLQVEDAELSEGDRSALEGWLGDEFEPLLAGDNARQAVIDALLDRHGTGRVLFRNTRAAIQGFPERRPVPEPLPCPSMYEGENWGLTGLSPEQSVSEDQWLAEDPRVAWLEKKLVSLRPAKVVVICARAETAMALEQHLQLRAGIRSTAFHEHLSLVERDRAAAYFADNEQGAQALICSEIGSEGRNFQFAHHLVLFDLPANPDLLEQRIGRLDRIGQTETIDIHIPYLESTVQEAQYRWFNEGLNAFSESCAVGVAVQDAVRPDWEKVVGGDLASLDALVASTSDEATRLRTLLQNGRDALIELNSCRRDVAEQLIDGIETEESSAQVRDYMIEAFDILGVDVEDHSEESDVLRPGEQYQAGHVAELPEDGITVTWSRQQALEREDLAFMSWEHPMVTGVMDSVTASGLGKAALASLSVKALPPGTLLMEAMFSVHCPAPDALQLTRYLPVSPLRLLVDVNGKDLSRALPHDRLNDLCSNIRRRTAQAIVPQIRSEVETMVGHAEQLSEPHLEPMKNQALEQVEALLNPEIRRLEALQKVNPAIRDEEIEYFRDQLAAAREAISHASLALEGIRVIVTA</sequence>
<dbReference type="Pfam" id="PF00271">
    <property type="entry name" value="Helicase_C"/>
    <property type="match status" value="1"/>
</dbReference>
<dbReference type="InterPro" id="IPR057342">
    <property type="entry name" value="DEXDc_RapA"/>
</dbReference>
<keyword evidence="13" id="KW-1185">Reference proteome</keyword>
<proteinExistence type="inferred from homology"/>
<dbReference type="Pfam" id="PF12137">
    <property type="entry name" value="RapA_C"/>
    <property type="match status" value="1"/>
</dbReference>
<evidence type="ECO:0000256" key="9">
    <source>
        <dbReference type="HAMAP-Rule" id="MF_01821"/>
    </source>
</evidence>
<evidence type="ECO:0000256" key="3">
    <source>
        <dbReference type="ARBA" id="ARBA00022806"/>
    </source>
</evidence>
<dbReference type="PANTHER" id="PTHR45766">
    <property type="entry name" value="DNA ANNEALING HELICASE AND ENDONUCLEASE ZRANB3 FAMILY MEMBER"/>
    <property type="match status" value="1"/>
</dbReference>
<dbReference type="Gene3D" id="3.40.50.300">
    <property type="entry name" value="P-loop containing nucleotide triphosphate hydrolases"/>
    <property type="match status" value="1"/>
</dbReference>
<feature type="short sequence motif" description="DEAH box" evidence="9">
    <location>
        <begin position="296"/>
        <end position="299"/>
    </location>
</feature>
<keyword evidence="1 9" id="KW-0547">Nucleotide-binding</keyword>
<evidence type="ECO:0000256" key="6">
    <source>
        <dbReference type="ARBA" id="ARBA00023125"/>
    </source>
</evidence>
<dbReference type="GO" id="GO:0016817">
    <property type="term" value="F:hydrolase activity, acting on acid anhydrides"/>
    <property type="evidence" value="ECO:0007669"/>
    <property type="project" value="InterPro"/>
</dbReference>
<dbReference type="AlphaFoldDB" id="A0A5B0VBL4"/>
<dbReference type="InterPro" id="IPR022737">
    <property type="entry name" value="RapA_C"/>
</dbReference>
<comment type="subunit">
    <text evidence="9">Interacts with the RNAP. Has a higher affinity for the core RNAP than for the holoenzyme. Its ATPase activity is stimulated by binding to RNAP.</text>
</comment>
<dbReference type="Pfam" id="PF00176">
    <property type="entry name" value="SNF2-rel_dom"/>
    <property type="match status" value="1"/>
</dbReference>
<dbReference type="GO" id="GO:0005524">
    <property type="term" value="F:ATP binding"/>
    <property type="evidence" value="ECO:0007669"/>
    <property type="project" value="UniProtKB-UniRule"/>
</dbReference>
<dbReference type="Gene3D" id="2.30.30.140">
    <property type="match status" value="1"/>
</dbReference>
<evidence type="ECO:0000256" key="8">
    <source>
        <dbReference type="ARBA" id="ARBA00023163"/>
    </source>
</evidence>
<dbReference type="RefSeq" id="WP_149601328.1">
    <property type="nucleotide sequence ID" value="NZ_VTUU01000010.1"/>
</dbReference>
<keyword evidence="8 9" id="KW-0804">Transcription</keyword>
<keyword evidence="7 9" id="KW-0010">Activator</keyword>
<dbReference type="PROSITE" id="PS51192">
    <property type="entry name" value="HELICASE_ATP_BIND_1"/>
    <property type="match status" value="1"/>
</dbReference>
<dbReference type="InterPro" id="IPR023949">
    <property type="entry name" value="Helicase_RapA"/>
</dbReference>
<dbReference type="Gene3D" id="6.10.140.1500">
    <property type="match status" value="1"/>
</dbReference>
<dbReference type="InterPro" id="IPR001650">
    <property type="entry name" value="Helicase_C-like"/>
</dbReference>
<evidence type="ECO:0000259" key="11">
    <source>
        <dbReference type="PROSITE" id="PS51194"/>
    </source>
</evidence>
<accession>A0A5B0VBL4</accession>
<gene>
    <name evidence="9 12" type="primary">rapA</name>
    <name evidence="12" type="ORF">FWJ25_16300</name>
</gene>
<dbReference type="InterPro" id="IPR000330">
    <property type="entry name" value="SNF2_N"/>
</dbReference>
<evidence type="ECO:0000313" key="13">
    <source>
        <dbReference type="Proteomes" id="UP000323161"/>
    </source>
</evidence>
<dbReference type="EMBL" id="VTUU01000010">
    <property type="protein sequence ID" value="KAA1171409.1"/>
    <property type="molecule type" value="Genomic_DNA"/>
</dbReference>
<dbReference type="SMART" id="SM00487">
    <property type="entry name" value="DEXDc"/>
    <property type="match status" value="1"/>
</dbReference>
<keyword evidence="2 9" id="KW-0378">Hydrolase</keyword>
<reference evidence="12 13" key="1">
    <citation type="submission" date="2019-08" db="EMBL/GenBank/DDBJ databases">
        <title>Marinobacter ZYF650 sp. nov., a marine bacterium isolated from seawater of the Mariana trench.</title>
        <authorList>
            <person name="Ahmad W."/>
        </authorList>
    </citation>
    <scope>NUCLEOTIDE SEQUENCE [LARGE SCALE GENOMIC DNA]</scope>
    <source>
        <strain evidence="12 13">ZYF650</strain>
    </source>
</reference>
<dbReference type="HAMAP" id="MF_01821">
    <property type="entry name" value="Helicase_RapA"/>
    <property type="match status" value="1"/>
</dbReference>
<dbReference type="InterPro" id="IPR040766">
    <property type="entry name" value="Tudor_2_RapA"/>
</dbReference>
<dbReference type="PANTHER" id="PTHR45766:SF6">
    <property type="entry name" value="SWI_SNF-RELATED MATRIX-ASSOCIATED ACTIN-DEPENDENT REGULATOR OF CHROMATIN SUBFAMILY A-LIKE PROTEIN 1"/>
    <property type="match status" value="1"/>
</dbReference>
<dbReference type="GO" id="GO:0004386">
    <property type="term" value="F:helicase activity"/>
    <property type="evidence" value="ECO:0007669"/>
    <property type="project" value="UniProtKB-UniRule"/>
</dbReference>
<evidence type="ECO:0000256" key="7">
    <source>
        <dbReference type="ARBA" id="ARBA00023159"/>
    </source>
</evidence>
<dbReference type="Pfam" id="PF18337">
    <property type="entry name" value="Tudor_RapA"/>
    <property type="match status" value="1"/>
</dbReference>
<evidence type="ECO:0000313" key="12">
    <source>
        <dbReference type="EMBL" id="KAA1171409.1"/>
    </source>
</evidence>
<keyword evidence="5 9" id="KW-0805">Transcription regulation</keyword>
<evidence type="ECO:0000259" key="10">
    <source>
        <dbReference type="PROSITE" id="PS51192"/>
    </source>
</evidence>
<dbReference type="EC" id="3.6.4.-" evidence="9"/>
<dbReference type="InterPro" id="IPR038718">
    <property type="entry name" value="SNF2-like_sf"/>
</dbReference>
<dbReference type="Pfam" id="PF18339">
    <property type="entry name" value="Tudor_1_RapA"/>
    <property type="match status" value="1"/>
</dbReference>
<dbReference type="InterPro" id="IPR027417">
    <property type="entry name" value="P-loop_NTPase"/>
</dbReference>
<dbReference type="Proteomes" id="UP000323161">
    <property type="component" value="Unassembled WGS sequence"/>
</dbReference>
<dbReference type="GO" id="GO:0003677">
    <property type="term" value="F:DNA binding"/>
    <property type="evidence" value="ECO:0007669"/>
    <property type="project" value="UniProtKB-KW"/>
</dbReference>
<comment type="function">
    <text evidence="9">Transcription regulator that activates transcription by stimulating RNA polymerase (RNAP) recycling in case of stress conditions such as supercoiled DNA or high salt concentrations. Probably acts by releasing the RNAP, when it is trapped or immobilized on tightly supercoiled DNA. Does not activate transcription on linear DNA. Probably not involved in DNA repair.</text>
</comment>
<dbReference type="SMART" id="SM00490">
    <property type="entry name" value="HELICc"/>
    <property type="match status" value="1"/>
</dbReference>
<feature type="binding site" evidence="9">
    <location>
        <begin position="177"/>
        <end position="184"/>
    </location>
    <ligand>
        <name>ATP</name>
        <dbReference type="ChEBI" id="CHEBI:30616"/>
    </ligand>
</feature>
<dbReference type="CDD" id="cd18011">
    <property type="entry name" value="DEXDc_RapA"/>
    <property type="match status" value="1"/>
</dbReference>
<name>A0A5B0VBL4_9GAMM</name>
<dbReference type="CDD" id="cd18793">
    <property type="entry name" value="SF2_C_SNF"/>
    <property type="match status" value="1"/>
</dbReference>
<dbReference type="InterPro" id="IPR049730">
    <property type="entry name" value="SNF2/RAD54-like_C"/>
</dbReference>
<evidence type="ECO:0000256" key="4">
    <source>
        <dbReference type="ARBA" id="ARBA00022840"/>
    </source>
</evidence>
<keyword evidence="6 9" id="KW-0238">DNA-binding</keyword>
<dbReference type="InterPro" id="IPR014001">
    <property type="entry name" value="Helicase_ATP-bd"/>
</dbReference>
<dbReference type="InterPro" id="IPR040765">
    <property type="entry name" value="Tudor_1_RapA"/>
</dbReference>
<protein>
    <recommendedName>
        <fullName evidence="9">RNA polymerase-associated protein RapA</fullName>
        <ecNumber evidence="9">3.6.4.-</ecNumber>
    </recommendedName>
    <alternativeName>
        <fullName evidence="9">ATP-dependent helicase HepA</fullName>
    </alternativeName>
</protein>